<accession>A0A1J8QEY2</accession>
<evidence type="ECO:0000313" key="2">
    <source>
        <dbReference type="Proteomes" id="UP000183567"/>
    </source>
</evidence>
<reference evidence="1 2" key="1">
    <citation type="submission" date="2016-03" db="EMBL/GenBank/DDBJ databases">
        <title>Comparative genomics of the ectomycorrhizal sister species Rhizopogon vinicolor and Rhizopogon vesiculosus (Basidiomycota: Boletales) reveals a divergence of the mating type B locus.</title>
        <authorList>
            <person name="Mujic A.B."/>
            <person name="Kuo A."/>
            <person name="Tritt A."/>
            <person name="Lipzen A."/>
            <person name="Chen C."/>
            <person name="Johnson J."/>
            <person name="Sharma A."/>
            <person name="Barry K."/>
            <person name="Grigoriev I.V."/>
            <person name="Spatafora J.W."/>
        </authorList>
    </citation>
    <scope>NUCLEOTIDE SEQUENCE [LARGE SCALE GENOMIC DNA]</scope>
    <source>
        <strain evidence="1 2">AM-OR11-056</strain>
    </source>
</reference>
<dbReference type="AlphaFoldDB" id="A0A1J8QEY2"/>
<organism evidence="1 2">
    <name type="scientific">Rhizopogon vesiculosus</name>
    <dbReference type="NCBI Taxonomy" id="180088"/>
    <lineage>
        <taxon>Eukaryota</taxon>
        <taxon>Fungi</taxon>
        <taxon>Dikarya</taxon>
        <taxon>Basidiomycota</taxon>
        <taxon>Agaricomycotina</taxon>
        <taxon>Agaricomycetes</taxon>
        <taxon>Agaricomycetidae</taxon>
        <taxon>Boletales</taxon>
        <taxon>Suillineae</taxon>
        <taxon>Rhizopogonaceae</taxon>
        <taxon>Rhizopogon</taxon>
    </lineage>
</organism>
<sequence>MPDLRILTLDGVGKEYIDAYGITHEGVLRELVRLTDPDIMEDSCLLELDELHLLNFTHRADAALIHRLYTQLVTVKVLTLGPGARDNNVALRMGLLPAPYGLADIPLPGLRTLIDFDVPKDVLRHAVLERTSFAGPLEELYYRETGNKSNTSVTNDWQDRVEKYHRIDSLESYRYSDIVGRQWSELESLLL</sequence>
<dbReference type="OrthoDB" id="2662061at2759"/>
<keyword evidence="2" id="KW-1185">Reference proteome</keyword>
<evidence type="ECO:0000313" key="1">
    <source>
        <dbReference type="EMBL" id="OJA11896.1"/>
    </source>
</evidence>
<gene>
    <name evidence="1" type="ORF">AZE42_07646</name>
</gene>
<comment type="caution">
    <text evidence="1">The sequence shown here is derived from an EMBL/GenBank/DDBJ whole genome shotgun (WGS) entry which is preliminary data.</text>
</comment>
<proteinExistence type="predicted"/>
<dbReference type="Proteomes" id="UP000183567">
    <property type="component" value="Unassembled WGS sequence"/>
</dbReference>
<name>A0A1J8QEY2_9AGAM</name>
<protein>
    <submittedName>
        <fullName evidence="1">Uncharacterized protein</fullName>
    </submittedName>
</protein>
<dbReference type="EMBL" id="LVVM01004879">
    <property type="protein sequence ID" value="OJA11896.1"/>
    <property type="molecule type" value="Genomic_DNA"/>
</dbReference>